<keyword evidence="3" id="KW-1185">Reference proteome</keyword>
<accession>A0A8H4W2N2</accession>
<organism evidence="2 3">
    <name type="scientific">Cudoniella acicularis</name>
    <dbReference type="NCBI Taxonomy" id="354080"/>
    <lineage>
        <taxon>Eukaryota</taxon>
        <taxon>Fungi</taxon>
        <taxon>Dikarya</taxon>
        <taxon>Ascomycota</taxon>
        <taxon>Pezizomycotina</taxon>
        <taxon>Leotiomycetes</taxon>
        <taxon>Helotiales</taxon>
        <taxon>Tricladiaceae</taxon>
        <taxon>Cudoniella</taxon>
    </lineage>
</organism>
<protein>
    <submittedName>
        <fullName evidence="2">Uncharacterized protein</fullName>
    </submittedName>
</protein>
<dbReference type="OrthoDB" id="3556996at2759"/>
<comment type="caution">
    <text evidence="2">The sequence shown here is derived from an EMBL/GenBank/DDBJ whole genome shotgun (WGS) entry which is preliminary data.</text>
</comment>
<dbReference type="Proteomes" id="UP000566819">
    <property type="component" value="Unassembled WGS sequence"/>
</dbReference>
<evidence type="ECO:0000256" key="1">
    <source>
        <dbReference type="SAM" id="SignalP"/>
    </source>
</evidence>
<name>A0A8H4W2N2_9HELO</name>
<dbReference type="AlphaFoldDB" id="A0A8H4W2N2"/>
<evidence type="ECO:0000313" key="2">
    <source>
        <dbReference type="EMBL" id="KAF4631482.1"/>
    </source>
</evidence>
<proteinExistence type="predicted"/>
<keyword evidence="1" id="KW-0732">Signal</keyword>
<sequence length="167" mass="18331">MWFFNHLLLVGSLATTVYCESTVQARETDGLPVPTNTWGAKCPVPYSITISNFKSITNSLNETDGTAKVSLSISYNDTTLICPTKKRTGLPASPYPYDPLEMDCDGAQLTEVDTDGYSWLYVFEQFWCMDTKPMTFANGSTGNPDSFGVDANLANLTPYLDCTIDSS</sequence>
<evidence type="ECO:0000313" key="3">
    <source>
        <dbReference type="Proteomes" id="UP000566819"/>
    </source>
</evidence>
<feature type="chain" id="PRO_5034477300" evidence="1">
    <location>
        <begin position="20"/>
        <end position="167"/>
    </location>
</feature>
<reference evidence="2 3" key="1">
    <citation type="submission" date="2020-03" db="EMBL/GenBank/DDBJ databases">
        <title>Draft Genome Sequence of Cudoniella acicularis.</title>
        <authorList>
            <person name="Buettner E."/>
            <person name="Kellner H."/>
        </authorList>
    </citation>
    <scope>NUCLEOTIDE SEQUENCE [LARGE SCALE GENOMIC DNA]</scope>
    <source>
        <strain evidence="2 3">DSM 108380</strain>
    </source>
</reference>
<dbReference type="EMBL" id="JAAMPI010000439">
    <property type="protein sequence ID" value="KAF4631482.1"/>
    <property type="molecule type" value="Genomic_DNA"/>
</dbReference>
<feature type="signal peptide" evidence="1">
    <location>
        <begin position="1"/>
        <end position="19"/>
    </location>
</feature>
<gene>
    <name evidence="2" type="ORF">G7Y89_g6646</name>
</gene>